<feature type="domain" description="SAM" evidence="2">
    <location>
        <begin position="5"/>
        <end position="68"/>
    </location>
</feature>
<feature type="non-terminal residue" evidence="3">
    <location>
        <position position="404"/>
    </location>
</feature>
<gene>
    <name evidence="3" type="ORF">HaLaN_04026</name>
</gene>
<organism evidence="3 4">
    <name type="scientific">Haematococcus lacustris</name>
    <name type="common">Green alga</name>
    <name type="synonym">Haematococcus pluvialis</name>
    <dbReference type="NCBI Taxonomy" id="44745"/>
    <lineage>
        <taxon>Eukaryota</taxon>
        <taxon>Viridiplantae</taxon>
        <taxon>Chlorophyta</taxon>
        <taxon>core chlorophytes</taxon>
        <taxon>Chlorophyceae</taxon>
        <taxon>CS clade</taxon>
        <taxon>Chlamydomonadales</taxon>
        <taxon>Haematococcaceae</taxon>
        <taxon>Haematococcus</taxon>
    </lineage>
</organism>
<evidence type="ECO:0000313" key="3">
    <source>
        <dbReference type="EMBL" id="GFH08973.1"/>
    </source>
</evidence>
<feature type="region of interest" description="Disordered" evidence="1">
    <location>
        <begin position="380"/>
        <end position="404"/>
    </location>
</feature>
<feature type="non-terminal residue" evidence="3">
    <location>
        <position position="1"/>
    </location>
</feature>
<feature type="compositionally biased region" description="Polar residues" evidence="1">
    <location>
        <begin position="393"/>
        <end position="404"/>
    </location>
</feature>
<dbReference type="SMART" id="SM00454">
    <property type="entry name" value="SAM"/>
    <property type="match status" value="1"/>
</dbReference>
<dbReference type="EMBL" id="BLLF01000198">
    <property type="protein sequence ID" value="GFH08973.1"/>
    <property type="molecule type" value="Genomic_DNA"/>
</dbReference>
<dbReference type="CDD" id="cd09487">
    <property type="entry name" value="SAM_superfamily"/>
    <property type="match status" value="1"/>
</dbReference>
<sequence>MSASWGLQDVASWLRYIDLGQYATLFLRSGVDGQQLLSVTDTRLKELGIVAPGHRRDLLGAVAYLAAEANKMGTDQAVQVRQGAGSPSPARQRRPVSARPLAGPAPQLPRRPLSASRASLQGPVRPYVQEERSRLMSTLPYAAPGGMHPGGEVSRSAWAGALGSDMAGPRSPWRPSSRNKEVPDPFPARYGSKGDEPAVDMTWAPRVNPSKRPSSAKDLYGAMAKATSCWVGEGNTFMDRLETDARQRELNKQEITRKYYSREAIFRDPLISKKKADMELNFVSDFLLANGAVSSPLSPHTADSAIDEAVRVRHWAGEFVQTNALTKDFLERHEALEVLKTAMMETLRDSHVEGVLESWYQPELDTTLFSRIATATRSMKESVTEQQAEHLLTTPSSQLSPAQR</sequence>
<dbReference type="SUPFAM" id="SSF47769">
    <property type="entry name" value="SAM/Pointed domain"/>
    <property type="match status" value="1"/>
</dbReference>
<comment type="caution">
    <text evidence="3">The sequence shown here is derived from an EMBL/GenBank/DDBJ whole genome shotgun (WGS) entry which is preliminary data.</text>
</comment>
<dbReference type="InterPro" id="IPR001660">
    <property type="entry name" value="SAM"/>
</dbReference>
<dbReference type="InterPro" id="IPR013761">
    <property type="entry name" value="SAM/pointed_sf"/>
</dbReference>
<proteinExistence type="predicted"/>
<protein>
    <submittedName>
        <fullName evidence="3">SAM domain-containing protein</fullName>
    </submittedName>
</protein>
<evidence type="ECO:0000313" key="4">
    <source>
        <dbReference type="Proteomes" id="UP000485058"/>
    </source>
</evidence>
<reference evidence="3 4" key="1">
    <citation type="submission" date="2020-02" db="EMBL/GenBank/DDBJ databases">
        <title>Draft genome sequence of Haematococcus lacustris strain NIES-144.</title>
        <authorList>
            <person name="Morimoto D."/>
            <person name="Nakagawa S."/>
            <person name="Yoshida T."/>
            <person name="Sawayama S."/>
        </authorList>
    </citation>
    <scope>NUCLEOTIDE SEQUENCE [LARGE SCALE GENOMIC DNA]</scope>
    <source>
        <strain evidence="3 4">NIES-144</strain>
    </source>
</reference>
<accession>A0A699YFY6</accession>
<dbReference type="Gene3D" id="1.10.150.50">
    <property type="entry name" value="Transcription Factor, Ets-1"/>
    <property type="match status" value="1"/>
</dbReference>
<feature type="region of interest" description="Disordered" evidence="1">
    <location>
        <begin position="162"/>
        <end position="213"/>
    </location>
</feature>
<evidence type="ECO:0000259" key="2">
    <source>
        <dbReference type="PROSITE" id="PS50105"/>
    </source>
</evidence>
<name>A0A699YFY6_HAELA</name>
<keyword evidence="4" id="KW-1185">Reference proteome</keyword>
<dbReference type="Pfam" id="PF00536">
    <property type="entry name" value="SAM_1"/>
    <property type="match status" value="1"/>
</dbReference>
<dbReference type="Proteomes" id="UP000485058">
    <property type="component" value="Unassembled WGS sequence"/>
</dbReference>
<feature type="region of interest" description="Disordered" evidence="1">
    <location>
        <begin position="77"/>
        <end position="127"/>
    </location>
</feature>
<dbReference type="AlphaFoldDB" id="A0A699YFY6"/>
<evidence type="ECO:0000256" key="1">
    <source>
        <dbReference type="SAM" id="MobiDB-lite"/>
    </source>
</evidence>
<dbReference type="PROSITE" id="PS50105">
    <property type="entry name" value="SAM_DOMAIN"/>
    <property type="match status" value="1"/>
</dbReference>